<feature type="domain" description="Bicarbonate transporter-like transmembrane" evidence="7">
    <location>
        <begin position="13"/>
        <end position="187"/>
    </location>
</feature>
<feature type="transmembrane region" description="Helical" evidence="6">
    <location>
        <begin position="36"/>
        <end position="58"/>
    </location>
</feature>
<name>A0ABY8TM77_TETOB</name>
<evidence type="ECO:0000259" key="7">
    <source>
        <dbReference type="Pfam" id="PF00955"/>
    </source>
</evidence>
<feature type="transmembrane region" description="Helical" evidence="6">
    <location>
        <begin position="200"/>
        <end position="226"/>
    </location>
</feature>
<dbReference type="Proteomes" id="UP001244341">
    <property type="component" value="Chromosome 2b"/>
</dbReference>
<keyword evidence="9" id="KW-1185">Reference proteome</keyword>
<dbReference type="PANTHER" id="PTHR11453:SF82">
    <property type="entry name" value="BORON TRANSPORTER 1"/>
    <property type="match status" value="1"/>
</dbReference>
<feature type="domain" description="Bicarbonate transporter-like transmembrane" evidence="7">
    <location>
        <begin position="415"/>
        <end position="557"/>
    </location>
</feature>
<feature type="transmembrane region" description="Helical" evidence="6">
    <location>
        <begin position="125"/>
        <end position="150"/>
    </location>
</feature>
<keyword evidence="4 6" id="KW-1133">Transmembrane helix</keyword>
<dbReference type="Gene3D" id="1.10.287.570">
    <property type="entry name" value="Helical hairpin bin"/>
    <property type="match status" value="1"/>
</dbReference>
<dbReference type="InterPro" id="IPR003020">
    <property type="entry name" value="HCO3_transpt_euk"/>
</dbReference>
<sequence>MPSILGGRWCPGRGIAADVAGRLPWYRDDWVQGTNWGLKVLAPATYIFFASALPALAFGQQLAMDTEGTLTVVHVLVSTALAGLVQSLLGGQPLLIIGVAEPIVLTYGFLYSFAKHAPGLGPGLFLPFAGWVCIWTAVMCLLLALSGACAGIDKFTRFSGEVFGALIAILFFQVGIKGIVHEFQPAPEAAAAAAAAPEPAASQLLLINGLWGLLLSAGLLLSSLLLRKARGWRLGRPWLRGFVADYGVPLMVVGWSGLSFAVAPAAGVPRRVLTPNTWEVVSSWSVAGRLHEVPGTYIAAALLPALIITVLFYFDHNVSSQMAQQPEFSLAKPPAYHYDFLLLAGLTLVCGLLGIPPVNGVLPQAPMHTRSLAHLRHSAADAVVGVAGSDDDGAAAAAAAAADGGGVHDGCYLQLQVREQRVTNLLQSLLLAVCLGITPAIQAIPTAVLWGYFIFMAAESLPGSQLWERLLLLATDPQRRIKVLQQEHAAYLQLVPFRVVVRFTALQLALLLGVWALVTWAGIAGISFPLPIMALVPLRQYVLPLLFDRKHLASLDAAAYEEAPGIADRLAAAQELYALGAIAEAPAPHLPVTAASHAVAGTPAAAAAAAAGSGVDDAEQEVLSQEFRGLQLRHHMTPEELAQHRRQPGA</sequence>
<feature type="transmembrane region" description="Helical" evidence="6">
    <location>
        <begin position="335"/>
        <end position="355"/>
    </location>
</feature>
<gene>
    <name evidence="8" type="ORF">OEZ85_010206</name>
</gene>
<evidence type="ECO:0000256" key="3">
    <source>
        <dbReference type="ARBA" id="ARBA00022692"/>
    </source>
</evidence>
<evidence type="ECO:0000256" key="5">
    <source>
        <dbReference type="ARBA" id="ARBA00023136"/>
    </source>
</evidence>
<evidence type="ECO:0000256" key="2">
    <source>
        <dbReference type="ARBA" id="ARBA00006262"/>
    </source>
</evidence>
<evidence type="ECO:0000313" key="8">
    <source>
        <dbReference type="EMBL" id="WIA09994.1"/>
    </source>
</evidence>
<evidence type="ECO:0000256" key="1">
    <source>
        <dbReference type="ARBA" id="ARBA00004141"/>
    </source>
</evidence>
<protein>
    <recommendedName>
        <fullName evidence="7">Bicarbonate transporter-like transmembrane domain-containing protein</fullName>
    </recommendedName>
</protein>
<dbReference type="Pfam" id="PF00955">
    <property type="entry name" value="HCO3_cotransp"/>
    <property type="match status" value="3"/>
</dbReference>
<feature type="transmembrane region" description="Helical" evidence="6">
    <location>
        <begin position="246"/>
        <end position="266"/>
    </location>
</feature>
<feature type="transmembrane region" description="Helical" evidence="6">
    <location>
        <begin position="162"/>
        <end position="180"/>
    </location>
</feature>
<evidence type="ECO:0000256" key="6">
    <source>
        <dbReference type="SAM" id="Phobius"/>
    </source>
</evidence>
<dbReference type="PANTHER" id="PTHR11453">
    <property type="entry name" value="ANION EXCHANGE PROTEIN"/>
    <property type="match status" value="1"/>
</dbReference>
<feature type="transmembrane region" description="Helical" evidence="6">
    <location>
        <begin position="70"/>
        <end position="89"/>
    </location>
</feature>
<organism evidence="8 9">
    <name type="scientific">Tetradesmus obliquus</name>
    <name type="common">Green alga</name>
    <name type="synonym">Acutodesmus obliquus</name>
    <dbReference type="NCBI Taxonomy" id="3088"/>
    <lineage>
        <taxon>Eukaryota</taxon>
        <taxon>Viridiplantae</taxon>
        <taxon>Chlorophyta</taxon>
        <taxon>core chlorophytes</taxon>
        <taxon>Chlorophyceae</taxon>
        <taxon>CS clade</taxon>
        <taxon>Sphaeropleales</taxon>
        <taxon>Scenedesmaceae</taxon>
        <taxon>Tetradesmus</taxon>
    </lineage>
</organism>
<feature type="transmembrane region" description="Helical" evidence="6">
    <location>
        <begin position="295"/>
        <end position="314"/>
    </location>
</feature>
<evidence type="ECO:0000313" key="9">
    <source>
        <dbReference type="Proteomes" id="UP001244341"/>
    </source>
</evidence>
<proteinExistence type="inferred from homology"/>
<keyword evidence="3 6" id="KW-0812">Transmembrane</keyword>
<dbReference type="EMBL" id="CP126209">
    <property type="protein sequence ID" value="WIA09994.1"/>
    <property type="molecule type" value="Genomic_DNA"/>
</dbReference>
<comment type="subcellular location">
    <subcellularLocation>
        <location evidence="1">Membrane</location>
        <topology evidence="1">Multi-pass membrane protein</topology>
    </subcellularLocation>
</comment>
<evidence type="ECO:0000256" key="4">
    <source>
        <dbReference type="ARBA" id="ARBA00022989"/>
    </source>
</evidence>
<comment type="similarity">
    <text evidence="2">Belongs to the anion exchanger (TC 2.A.31.3) family.</text>
</comment>
<feature type="domain" description="Bicarbonate transporter-like transmembrane" evidence="7">
    <location>
        <begin position="210"/>
        <end position="379"/>
    </location>
</feature>
<dbReference type="InterPro" id="IPR011531">
    <property type="entry name" value="HCO3_transpt-like_TM_dom"/>
</dbReference>
<reference evidence="8 9" key="1">
    <citation type="submission" date="2023-05" db="EMBL/GenBank/DDBJ databases">
        <title>A 100% complete, gapless, phased diploid assembly of the Scenedesmus obliquus UTEX 3031 genome.</title>
        <authorList>
            <person name="Biondi T.C."/>
            <person name="Hanschen E.R."/>
            <person name="Kwon T."/>
            <person name="Eng W."/>
            <person name="Kruse C.P.S."/>
            <person name="Koehler S.I."/>
            <person name="Kunde Y."/>
            <person name="Gleasner C.D."/>
            <person name="You Mak K.T."/>
            <person name="Polle J."/>
            <person name="Hovde B.T."/>
            <person name="Starkenburg S.R."/>
        </authorList>
    </citation>
    <scope>NUCLEOTIDE SEQUENCE [LARGE SCALE GENOMIC DNA]</scope>
    <source>
        <strain evidence="8 9">DOE0152z</strain>
    </source>
</reference>
<feature type="transmembrane region" description="Helical" evidence="6">
    <location>
        <begin position="508"/>
        <end position="530"/>
    </location>
</feature>
<keyword evidence="5 6" id="KW-0472">Membrane</keyword>
<feature type="transmembrane region" description="Helical" evidence="6">
    <location>
        <begin position="94"/>
        <end position="113"/>
    </location>
</feature>
<accession>A0ABY8TM77</accession>
<feature type="transmembrane region" description="Helical" evidence="6">
    <location>
        <begin position="429"/>
        <end position="455"/>
    </location>
</feature>